<comment type="caution">
    <text evidence="1">The sequence shown here is derived from an EMBL/GenBank/DDBJ whole genome shotgun (WGS) entry which is preliminary data.</text>
</comment>
<reference evidence="1 2" key="1">
    <citation type="submission" date="2019-02" db="EMBL/GenBank/DDBJ databases">
        <title>Deep-cultivation of Planctomycetes and their phenomic and genomic characterization uncovers novel biology.</title>
        <authorList>
            <person name="Wiegand S."/>
            <person name="Jogler M."/>
            <person name="Boedeker C."/>
            <person name="Pinto D."/>
            <person name="Vollmers J."/>
            <person name="Rivas-Marin E."/>
            <person name="Kohn T."/>
            <person name="Peeters S.H."/>
            <person name="Heuer A."/>
            <person name="Rast P."/>
            <person name="Oberbeckmann S."/>
            <person name="Bunk B."/>
            <person name="Jeske O."/>
            <person name="Meyerdierks A."/>
            <person name="Storesund J.E."/>
            <person name="Kallscheuer N."/>
            <person name="Luecker S."/>
            <person name="Lage O.M."/>
            <person name="Pohl T."/>
            <person name="Merkel B.J."/>
            <person name="Hornburger P."/>
            <person name="Mueller R.-W."/>
            <person name="Bruemmer F."/>
            <person name="Labrenz M."/>
            <person name="Spormann A.M."/>
            <person name="Op Den Camp H."/>
            <person name="Overmann J."/>
            <person name="Amann R."/>
            <person name="Jetten M.S.M."/>
            <person name="Mascher T."/>
            <person name="Medema M.H."/>
            <person name="Devos D.P."/>
            <person name="Kaster A.-K."/>
            <person name="Ovreas L."/>
            <person name="Rohde M."/>
            <person name="Galperin M.Y."/>
            <person name="Jogler C."/>
        </authorList>
    </citation>
    <scope>NUCLEOTIDE SEQUENCE [LARGE SCALE GENOMIC DNA]</scope>
    <source>
        <strain evidence="1 2">CA13</strain>
    </source>
</reference>
<accession>A0A5C5Z0Y3</accession>
<proteinExistence type="predicted"/>
<evidence type="ECO:0000313" key="2">
    <source>
        <dbReference type="Proteomes" id="UP000315010"/>
    </source>
</evidence>
<name>A0A5C5Z0Y3_9BACT</name>
<dbReference type="EMBL" id="SJPJ01000001">
    <property type="protein sequence ID" value="TWT81038.1"/>
    <property type="molecule type" value="Genomic_DNA"/>
</dbReference>
<dbReference type="AlphaFoldDB" id="A0A5C5Z0Y3"/>
<sequence>MVALAGTSPEFGRNTSRHQRSKYASACKFQSHLAHRDRRPLSPMPLGQVCSAMRSDNTPRSGTCKHDECDQPQQTIFLVTETTSDWGKYRILKASTKTKFTVKTIEKTVSATTRQIHNLAVTEKKLVMRLTHILKPPNIQLSTKSASRPFAMGVSTQSNGSLLIGTPISIGGYPSFRKSASWKTSF</sequence>
<keyword evidence="2" id="KW-1185">Reference proteome</keyword>
<evidence type="ECO:0000313" key="1">
    <source>
        <dbReference type="EMBL" id="TWT81038.1"/>
    </source>
</evidence>
<protein>
    <submittedName>
        <fullName evidence="1">Uncharacterized protein</fullName>
    </submittedName>
</protein>
<organism evidence="1 2">
    <name type="scientific">Novipirellula herctigrandis</name>
    <dbReference type="NCBI Taxonomy" id="2527986"/>
    <lineage>
        <taxon>Bacteria</taxon>
        <taxon>Pseudomonadati</taxon>
        <taxon>Planctomycetota</taxon>
        <taxon>Planctomycetia</taxon>
        <taxon>Pirellulales</taxon>
        <taxon>Pirellulaceae</taxon>
        <taxon>Novipirellula</taxon>
    </lineage>
</organism>
<gene>
    <name evidence="1" type="ORF">CA13_24850</name>
</gene>
<dbReference type="Proteomes" id="UP000315010">
    <property type="component" value="Unassembled WGS sequence"/>
</dbReference>